<sequence>MGVAAMDVLCCRITIGDADPSNPMKIRSGVEITEVHTLEINESYKKLIGTAKVTFPKGTVCRSTIIGNMTLEGKDVSRITTEVMQDGVIIEKRSTQRLVDETTFKVGQRINIKLGYNGVLKNMFDGYITGYNSDSTLEIQCENMAYKLKLKQAPHFETPAKGTTVNDVLDGKYNILKDTGFKIHSDTKRFDIHIGKIKVTDNFTVADILSEWSKYKIYCFLKYDAEDEGVMPSIAVGRPYSSSKAQPVFPEDGPAGPFKIYFNEHVAQSNLKVVKTDPKFLAVTGKALGTDEKFFEVTVRMNPEYDPAVPGSKEFQTVNATQISKKTHKVTGNTTASGAKTKTKVDLSTYTIVPYMSPHVGINSDRLVEETTEYFRNYNLNGITGNVTIFGDFGLSPAVQVELIDFRNPSKNGVYLVEEVTTTFGIGGYRQQLSIPYRIYQKP</sequence>
<evidence type="ECO:0000313" key="2">
    <source>
        <dbReference type="Proteomes" id="UP000471447"/>
    </source>
</evidence>
<protein>
    <submittedName>
        <fullName evidence="1">Uncharacterized protein</fullName>
    </submittedName>
</protein>
<reference evidence="1 2" key="1">
    <citation type="journal article" date="2019" name="Nat. Med.">
        <title>A library of human gut bacterial isolates paired with longitudinal multiomics data enables mechanistic microbiome research.</title>
        <authorList>
            <person name="Poyet M."/>
            <person name="Groussin M."/>
            <person name="Gibbons S.M."/>
            <person name="Avila-Pacheco J."/>
            <person name="Jiang X."/>
            <person name="Kearney S.M."/>
            <person name="Perrotta A.R."/>
            <person name="Berdy B."/>
            <person name="Zhao S."/>
            <person name="Lieberman T.D."/>
            <person name="Swanson P.K."/>
            <person name="Smith M."/>
            <person name="Roesemann S."/>
            <person name="Alexander J.E."/>
            <person name="Rich S.A."/>
            <person name="Livny J."/>
            <person name="Vlamakis H."/>
            <person name="Clish C."/>
            <person name="Bullock K."/>
            <person name="Deik A."/>
            <person name="Scott J."/>
            <person name="Pierce K.A."/>
            <person name="Xavier R.J."/>
            <person name="Alm E.J."/>
        </authorList>
    </citation>
    <scope>NUCLEOTIDE SEQUENCE [LARGE SCALE GENOMIC DNA]</scope>
    <source>
        <strain evidence="1 2">BIOML-A7</strain>
    </source>
</reference>
<dbReference type="AlphaFoldDB" id="A0A7J5QTJ4"/>
<evidence type="ECO:0000313" key="1">
    <source>
        <dbReference type="EMBL" id="KAB6424688.1"/>
    </source>
</evidence>
<gene>
    <name evidence="1" type="ORF">GAZ26_08170</name>
</gene>
<dbReference type="EMBL" id="WDCG01000007">
    <property type="protein sequence ID" value="KAB6424688.1"/>
    <property type="molecule type" value="Genomic_DNA"/>
</dbReference>
<proteinExistence type="predicted"/>
<name>A0A7J5QTJ4_9BACE</name>
<comment type="caution">
    <text evidence="1">The sequence shown here is derived from an EMBL/GenBank/DDBJ whole genome shotgun (WGS) entry which is preliminary data.</text>
</comment>
<dbReference type="Proteomes" id="UP000471447">
    <property type="component" value="Unassembled WGS sequence"/>
</dbReference>
<accession>A0A7J5QTJ4</accession>
<organism evidence="1 2">
    <name type="scientific">Bacteroides xylanisolvens</name>
    <dbReference type="NCBI Taxonomy" id="371601"/>
    <lineage>
        <taxon>Bacteria</taxon>
        <taxon>Pseudomonadati</taxon>
        <taxon>Bacteroidota</taxon>
        <taxon>Bacteroidia</taxon>
        <taxon>Bacteroidales</taxon>
        <taxon>Bacteroidaceae</taxon>
        <taxon>Bacteroides</taxon>
    </lineage>
</organism>
<dbReference type="RefSeq" id="WP_146352292.1">
    <property type="nucleotide sequence ID" value="NZ_WDCG01000007.1"/>
</dbReference>